<dbReference type="InterPro" id="IPR011701">
    <property type="entry name" value="MFS"/>
</dbReference>
<feature type="domain" description="Major facilitator superfamily (MFS) profile" evidence="6">
    <location>
        <begin position="17"/>
        <end position="405"/>
    </location>
</feature>
<feature type="transmembrane region" description="Helical" evidence="5">
    <location>
        <begin position="83"/>
        <end position="104"/>
    </location>
</feature>
<feature type="transmembrane region" description="Helical" evidence="5">
    <location>
        <begin position="20"/>
        <end position="39"/>
    </location>
</feature>
<evidence type="ECO:0000256" key="1">
    <source>
        <dbReference type="ARBA" id="ARBA00004651"/>
    </source>
</evidence>
<dbReference type="SUPFAM" id="SSF103473">
    <property type="entry name" value="MFS general substrate transporter"/>
    <property type="match status" value="1"/>
</dbReference>
<dbReference type="GO" id="GO:0022857">
    <property type="term" value="F:transmembrane transporter activity"/>
    <property type="evidence" value="ECO:0007669"/>
    <property type="project" value="InterPro"/>
</dbReference>
<proteinExistence type="predicted"/>
<feature type="transmembrane region" description="Helical" evidence="5">
    <location>
        <begin position="155"/>
        <end position="177"/>
    </location>
</feature>
<feature type="transmembrane region" description="Helical" evidence="5">
    <location>
        <begin position="183"/>
        <end position="205"/>
    </location>
</feature>
<feature type="transmembrane region" description="Helical" evidence="5">
    <location>
        <begin position="226"/>
        <end position="251"/>
    </location>
</feature>
<comment type="caution">
    <text evidence="7">The sequence shown here is derived from an EMBL/GenBank/DDBJ whole genome shotgun (WGS) entry which is preliminary data.</text>
</comment>
<evidence type="ECO:0000256" key="5">
    <source>
        <dbReference type="SAM" id="Phobius"/>
    </source>
</evidence>
<keyword evidence="2 5" id="KW-0812">Transmembrane</keyword>
<dbReference type="GO" id="GO:0005886">
    <property type="term" value="C:plasma membrane"/>
    <property type="evidence" value="ECO:0007669"/>
    <property type="project" value="UniProtKB-SubCell"/>
</dbReference>
<dbReference type="PANTHER" id="PTHR23546:SF1">
    <property type="entry name" value="MEMBRANE PROTEIN"/>
    <property type="match status" value="1"/>
</dbReference>
<dbReference type="InterPro" id="IPR020846">
    <property type="entry name" value="MFS_dom"/>
</dbReference>
<organism evidence="7 8">
    <name type="scientific">Brevibacterium aurantiacum</name>
    <dbReference type="NCBI Taxonomy" id="273384"/>
    <lineage>
        <taxon>Bacteria</taxon>
        <taxon>Bacillati</taxon>
        <taxon>Actinomycetota</taxon>
        <taxon>Actinomycetes</taxon>
        <taxon>Micrococcales</taxon>
        <taxon>Brevibacteriaceae</taxon>
        <taxon>Brevibacterium</taxon>
    </lineage>
</organism>
<dbReference type="PROSITE" id="PS50850">
    <property type="entry name" value="MFS"/>
    <property type="match status" value="1"/>
</dbReference>
<dbReference type="InterPro" id="IPR036259">
    <property type="entry name" value="MFS_trans_sf"/>
</dbReference>
<sequence length="424" mass="43946">MTEPRIGPANAAQQRTQIPLLLTGVFLAYLGQMTLNPIIAPLSREVGLAEWQIGVTISVAAVMVVATSQFWGRRSQSWGRKPVLVAAFTLGTVAMTLFAVLAQLGMSGLVTGTTLFLWFVLLRGIGFGTALAAVPPTAQAYIADVTTDETARVKGMAGVGAVQGVAMIGGSVLGGVLSAAGLITPLIAVPVLLAVGLVLLAFRLRREPRHELIERPAKVSPLDSRIWPFLLAGFGMFTALGFIQVITGFIVQDRLHLDAATTGLVTGGALLAAGIGMVLAQAAVVPRSGWTPPTLLRVGGLIALAGFALLVPDIGPVSLFLAILLIGFGLGTAMPGYTAGPTLLVSREEQGGLAGLVAATTGFTFVIAPTAGTTLYGLWAPLPIIVGTLIMLIVTLFVLLHPRFRTSTLRPSDAERAPAAAPDV</sequence>
<name>A0A2A3X2H3_BREAU</name>
<feature type="transmembrane region" description="Helical" evidence="5">
    <location>
        <begin position="51"/>
        <end position="71"/>
    </location>
</feature>
<feature type="transmembrane region" description="Helical" evidence="5">
    <location>
        <begin position="116"/>
        <end position="134"/>
    </location>
</feature>
<evidence type="ECO:0000256" key="4">
    <source>
        <dbReference type="ARBA" id="ARBA00023136"/>
    </source>
</evidence>
<dbReference type="InterPro" id="IPR001958">
    <property type="entry name" value="Tet-R_TetA/multi-R_MdtG-like"/>
</dbReference>
<feature type="transmembrane region" description="Helical" evidence="5">
    <location>
        <begin position="378"/>
        <end position="400"/>
    </location>
</feature>
<dbReference type="PRINTS" id="PR01035">
    <property type="entry name" value="TCRTETA"/>
</dbReference>
<reference evidence="7 8" key="1">
    <citation type="journal article" date="2017" name="Elife">
        <title>Extensive horizontal gene transfer in cheese-associated bacteria.</title>
        <authorList>
            <person name="Bonham K.S."/>
            <person name="Wolfe B.E."/>
            <person name="Dutton R.J."/>
        </authorList>
    </citation>
    <scope>NUCLEOTIDE SEQUENCE [LARGE SCALE GENOMIC DNA]</scope>
    <source>
        <strain evidence="7 8">JB5</strain>
    </source>
</reference>
<evidence type="ECO:0000313" key="7">
    <source>
        <dbReference type="EMBL" id="PCC18384.1"/>
    </source>
</evidence>
<dbReference type="EMBL" id="NRGX01000001">
    <property type="protein sequence ID" value="PCC18384.1"/>
    <property type="molecule type" value="Genomic_DNA"/>
</dbReference>
<keyword evidence="3 5" id="KW-1133">Transmembrane helix</keyword>
<dbReference type="PANTHER" id="PTHR23546">
    <property type="entry name" value="TRANSPORT PROTEIN"/>
    <property type="match status" value="1"/>
</dbReference>
<dbReference type="RefSeq" id="WP_096157939.1">
    <property type="nucleotide sequence ID" value="NZ_JBQECK010000051.1"/>
</dbReference>
<gene>
    <name evidence="7" type="ORF">CIK79_08835</name>
</gene>
<feature type="transmembrane region" description="Helical" evidence="5">
    <location>
        <begin position="263"/>
        <end position="282"/>
    </location>
</feature>
<dbReference type="AlphaFoldDB" id="A0A2A3X2H3"/>
<dbReference type="Pfam" id="PF07690">
    <property type="entry name" value="MFS_1"/>
    <property type="match status" value="1"/>
</dbReference>
<feature type="transmembrane region" description="Helical" evidence="5">
    <location>
        <begin position="317"/>
        <end position="339"/>
    </location>
</feature>
<evidence type="ECO:0000259" key="6">
    <source>
        <dbReference type="PROSITE" id="PS50850"/>
    </source>
</evidence>
<accession>A0A2A3X2H3</accession>
<feature type="transmembrane region" description="Helical" evidence="5">
    <location>
        <begin position="294"/>
        <end position="311"/>
    </location>
</feature>
<keyword evidence="4 5" id="KW-0472">Membrane</keyword>
<evidence type="ECO:0000313" key="8">
    <source>
        <dbReference type="Proteomes" id="UP000218377"/>
    </source>
</evidence>
<feature type="transmembrane region" description="Helical" evidence="5">
    <location>
        <begin position="351"/>
        <end position="372"/>
    </location>
</feature>
<protein>
    <submittedName>
        <fullName evidence="7">MFS transporter</fullName>
    </submittedName>
</protein>
<dbReference type="Proteomes" id="UP000218377">
    <property type="component" value="Unassembled WGS sequence"/>
</dbReference>
<dbReference type="Gene3D" id="1.20.1250.20">
    <property type="entry name" value="MFS general substrate transporter like domains"/>
    <property type="match status" value="1"/>
</dbReference>
<evidence type="ECO:0000256" key="3">
    <source>
        <dbReference type="ARBA" id="ARBA00022989"/>
    </source>
</evidence>
<evidence type="ECO:0000256" key="2">
    <source>
        <dbReference type="ARBA" id="ARBA00022692"/>
    </source>
</evidence>
<comment type="subcellular location">
    <subcellularLocation>
        <location evidence="1">Cell membrane</location>
        <topology evidence="1">Multi-pass membrane protein</topology>
    </subcellularLocation>
</comment>